<proteinExistence type="predicted"/>
<dbReference type="RefSeq" id="WP_279571803.1">
    <property type="nucleotide sequence ID" value="NZ_LWID01000001.1"/>
</dbReference>
<dbReference type="AlphaFoldDB" id="A0A9X4P9W7"/>
<reference evidence="1" key="1">
    <citation type="submission" date="2016-03" db="EMBL/GenBank/DDBJ databases">
        <title>Co-evolution between Pasteurellaceae and their hosts.</title>
        <authorList>
            <person name="Hansen M.J."/>
            <person name="Bojesen A.M."/>
            <person name="Planet P."/>
        </authorList>
    </citation>
    <scope>NUCLEOTIDE SEQUENCE</scope>
    <source>
        <strain evidence="1">146/S8/89</strain>
    </source>
</reference>
<dbReference type="Proteomes" id="UP001155500">
    <property type="component" value="Unassembled WGS sequence"/>
</dbReference>
<protein>
    <submittedName>
        <fullName evidence="1">Uncharacterized protein</fullName>
    </submittedName>
</protein>
<keyword evidence="2" id="KW-1185">Reference proteome</keyword>
<gene>
    <name evidence="1" type="ORF">A6A20_01410</name>
</gene>
<comment type="caution">
    <text evidence="1">The sequence shown here is derived from an EMBL/GenBank/DDBJ whole genome shotgun (WGS) entry which is preliminary data.</text>
</comment>
<evidence type="ECO:0000313" key="2">
    <source>
        <dbReference type="Proteomes" id="UP001155500"/>
    </source>
</evidence>
<accession>A0A9X4P9W7</accession>
<sequence length="100" mass="11752">MNYNNNQKINICDLVLWEKPYPIEKGIVVCLIDEGKFIDNYDFTYLTNSGGGVMIFFEKMGLVQIMRDDMNINIELIKRLSMRDSKDLLESFISNRDYIL</sequence>
<organism evidence="1 2">
    <name type="scientific">Volucribacter amazonae</name>
    <dbReference type="NCBI Taxonomy" id="256731"/>
    <lineage>
        <taxon>Bacteria</taxon>
        <taxon>Pseudomonadati</taxon>
        <taxon>Pseudomonadota</taxon>
        <taxon>Gammaproteobacteria</taxon>
        <taxon>Pasteurellales</taxon>
        <taxon>Pasteurellaceae</taxon>
        <taxon>Volucribacter</taxon>
    </lineage>
</organism>
<name>A0A9X4P9W7_9PAST</name>
<evidence type="ECO:0000313" key="1">
    <source>
        <dbReference type="EMBL" id="MDG6894317.1"/>
    </source>
</evidence>
<dbReference type="EMBL" id="LWID01000001">
    <property type="protein sequence ID" value="MDG6894317.1"/>
    <property type="molecule type" value="Genomic_DNA"/>
</dbReference>